<accession>A0A0F6W4F9</accession>
<proteinExistence type="predicted"/>
<name>A0A0F6W4F9_9BACT</name>
<gene>
    <name evidence="1" type="ORF">DB32_004310</name>
</gene>
<evidence type="ECO:0000313" key="2">
    <source>
        <dbReference type="Proteomes" id="UP000034883"/>
    </source>
</evidence>
<evidence type="ECO:0000313" key="1">
    <source>
        <dbReference type="EMBL" id="AKF07161.1"/>
    </source>
</evidence>
<reference evidence="1 2" key="1">
    <citation type="submission" date="2015-03" db="EMBL/GenBank/DDBJ databases">
        <title>Genome assembly of Sandaracinus amylolyticus DSM 53668.</title>
        <authorList>
            <person name="Sharma G."/>
            <person name="Subramanian S."/>
        </authorList>
    </citation>
    <scope>NUCLEOTIDE SEQUENCE [LARGE SCALE GENOMIC DNA]</scope>
    <source>
        <strain evidence="1 2">DSM 53668</strain>
    </source>
</reference>
<dbReference type="KEGG" id="samy:DB32_004310"/>
<dbReference type="Proteomes" id="UP000034883">
    <property type="component" value="Chromosome"/>
</dbReference>
<sequence>MECSWGPSFTPISGSVQGWRDAFFPDGSELSHGTREA</sequence>
<dbReference type="EMBL" id="CP011125">
    <property type="protein sequence ID" value="AKF07161.1"/>
    <property type="molecule type" value="Genomic_DNA"/>
</dbReference>
<dbReference type="STRING" id="927083.DB32_004310"/>
<protein>
    <submittedName>
        <fullName evidence="1">Uncharacterized protein</fullName>
    </submittedName>
</protein>
<organism evidence="1 2">
    <name type="scientific">Sandaracinus amylolyticus</name>
    <dbReference type="NCBI Taxonomy" id="927083"/>
    <lineage>
        <taxon>Bacteria</taxon>
        <taxon>Pseudomonadati</taxon>
        <taxon>Myxococcota</taxon>
        <taxon>Polyangia</taxon>
        <taxon>Polyangiales</taxon>
        <taxon>Sandaracinaceae</taxon>
        <taxon>Sandaracinus</taxon>
    </lineage>
</organism>
<dbReference type="AlphaFoldDB" id="A0A0F6W4F9"/>
<keyword evidence="2" id="KW-1185">Reference proteome</keyword>